<reference evidence="4" key="1">
    <citation type="journal article" date="2019" name="Int. J. Syst. Evol. Microbiol.">
        <title>The Global Catalogue of Microorganisms (GCM) 10K type strain sequencing project: providing services to taxonomists for standard genome sequencing and annotation.</title>
        <authorList>
            <consortium name="The Broad Institute Genomics Platform"/>
            <consortium name="The Broad Institute Genome Sequencing Center for Infectious Disease"/>
            <person name="Wu L."/>
            <person name="Ma J."/>
        </authorList>
    </citation>
    <scope>NUCLEOTIDE SEQUENCE [LARGE SCALE GENOMIC DNA]</scope>
    <source>
        <strain evidence="4">JCM 18054</strain>
    </source>
</reference>
<gene>
    <name evidence="3" type="ORF">GCM10023214_33130</name>
</gene>
<proteinExistence type="predicted"/>
<dbReference type="EMBL" id="BAABIB010000072">
    <property type="protein sequence ID" value="GAA5164124.1"/>
    <property type="molecule type" value="Genomic_DNA"/>
</dbReference>
<dbReference type="PANTHER" id="PTHR30204:SF97">
    <property type="entry name" value="MERR FAMILY REGULATORY PROTEIN"/>
    <property type="match status" value="1"/>
</dbReference>
<feature type="domain" description="HTH merR-type" evidence="2">
    <location>
        <begin position="17"/>
        <end position="85"/>
    </location>
</feature>
<evidence type="ECO:0000256" key="1">
    <source>
        <dbReference type="ARBA" id="ARBA00023125"/>
    </source>
</evidence>
<evidence type="ECO:0000259" key="2">
    <source>
        <dbReference type="PROSITE" id="PS50937"/>
    </source>
</evidence>
<dbReference type="PANTHER" id="PTHR30204">
    <property type="entry name" value="REDOX-CYCLING DRUG-SENSING TRANSCRIPTIONAL ACTIVATOR SOXR"/>
    <property type="match status" value="1"/>
</dbReference>
<dbReference type="PROSITE" id="PS00552">
    <property type="entry name" value="HTH_MERR_1"/>
    <property type="match status" value="1"/>
</dbReference>
<accession>A0ABP9QLY1</accession>
<dbReference type="SUPFAM" id="SSF46955">
    <property type="entry name" value="Putative DNA-binding domain"/>
    <property type="match status" value="1"/>
</dbReference>
<keyword evidence="4" id="KW-1185">Reference proteome</keyword>
<dbReference type="Pfam" id="PF13411">
    <property type="entry name" value="MerR_1"/>
    <property type="match status" value="1"/>
</dbReference>
<dbReference type="PROSITE" id="PS50937">
    <property type="entry name" value="HTH_MERR_2"/>
    <property type="match status" value="1"/>
</dbReference>
<evidence type="ECO:0000313" key="3">
    <source>
        <dbReference type="EMBL" id="GAA5164124.1"/>
    </source>
</evidence>
<keyword evidence="1" id="KW-0238">DNA-binding</keyword>
<dbReference type="InterPro" id="IPR009061">
    <property type="entry name" value="DNA-bd_dom_put_sf"/>
</dbReference>
<comment type="caution">
    <text evidence="3">The sequence shown here is derived from an EMBL/GenBank/DDBJ whole genome shotgun (WGS) entry which is preliminary data.</text>
</comment>
<dbReference type="Proteomes" id="UP001500192">
    <property type="component" value="Unassembled WGS sequence"/>
</dbReference>
<dbReference type="InterPro" id="IPR047057">
    <property type="entry name" value="MerR_fam"/>
</dbReference>
<dbReference type="SMART" id="SM00422">
    <property type="entry name" value="HTH_MERR"/>
    <property type="match status" value="1"/>
</dbReference>
<protein>
    <submittedName>
        <fullName evidence="3">MerR family transcriptional regulator</fullName>
    </submittedName>
</protein>
<dbReference type="Gene3D" id="1.10.1660.10">
    <property type="match status" value="1"/>
</dbReference>
<dbReference type="PRINTS" id="PR00040">
    <property type="entry name" value="HTHMERR"/>
</dbReference>
<sequence length="140" mass="15751">MTSEVGLSAVAHKRENDMRIGDLAARTEVSVRSLRYYEEQGLLSSTRSASGQRQYSEEHVDRVLLLQRLYDAGLSSRTIAALLPCVDLPSEETSDAAFELLLRERDRLSRHIEDLIRTRDSLDQIVAVNRAHRATVRASA</sequence>
<name>A0ABP9QLY1_9PSEU</name>
<dbReference type="InterPro" id="IPR000551">
    <property type="entry name" value="MerR-type_HTH_dom"/>
</dbReference>
<evidence type="ECO:0000313" key="4">
    <source>
        <dbReference type="Proteomes" id="UP001500192"/>
    </source>
</evidence>
<organism evidence="3 4">
    <name type="scientific">Amycolatopsis dongchuanensis</name>
    <dbReference type="NCBI Taxonomy" id="1070866"/>
    <lineage>
        <taxon>Bacteria</taxon>
        <taxon>Bacillati</taxon>
        <taxon>Actinomycetota</taxon>
        <taxon>Actinomycetes</taxon>
        <taxon>Pseudonocardiales</taxon>
        <taxon>Pseudonocardiaceae</taxon>
        <taxon>Amycolatopsis</taxon>
    </lineage>
</organism>